<organism evidence="1">
    <name type="scientific">marine metagenome</name>
    <dbReference type="NCBI Taxonomy" id="408172"/>
    <lineage>
        <taxon>unclassified sequences</taxon>
        <taxon>metagenomes</taxon>
        <taxon>ecological metagenomes</taxon>
    </lineage>
</organism>
<name>A0A382K888_9ZZZZ</name>
<evidence type="ECO:0000313" key="1">
    <source>
        <dbReference type="EMBL" id="SVC18901.1"/>
    </source>
</evidence>
<gene>
    <name evidence="1" type="ORF">METZ01_LOCUS271755</name>
</gene>
<reference evidence="1" key="1">
    <citation type="submission" date="2018-05" db="EMBL/GenBank/DDBJ databases">
        <authorList>
            <person name="Lanie J.A."/>
            <person name="Ng W.-L."/>
            <person name="Kazmierczak K.M."/>
            <person name="Andrzejewski T.M."/>
            <person name="Davidsen T.M."/>
            <person name="Wayne K.J."/>
            <person name="Tettelin H."/>
            <person name="Glass J.I."/>
            <person name="Rusch D."/>
            <person name="Podicherti R."/>
            <person name="Tsui H.-C.T."/>
            <person name="Winkler M.E."/>
        </authorList>
    </citation>
    <scope>NUCLEOTIDE SEQUENCE</scope>
</reference>
<sequence>MLKNIEVTQDLLDYIYNHTHPLHPVQKDILTHNKTLGDI</sequence>
<dbReference type="AlphaFoldDB" id="A0A382K888"/>
<feature type="non-terminal residue" evidence="1">
    <location>
        <position position="39"/>
    </location>
</feature>
<accession>A0A382K888</accession>
<protein>
    <submittedName>
        <fullName evidence="1">Uncharacterized protein</fullName>
    </submittedName>
</protein>
<proteinExistence type="predicted"/>
<dbReference type="EMBL" id="UINC01078126">
    <property type="protein sequence ID" value="SVC18901.1"/>
    <property type="molecule type" value="Genomic_DNA"/>
</dbReference>